<dbReference type="InterPro" id="IPR029138">
    <property type="entry name" value="SNAPC5"/>
</dbReference>
<protein>
    <submittedName>
        <fullName evidence="2">Putative product</fullName>
    </submittedName>
</protein>
<dbReference type="GO" id="GO:0005634">
    <property type="term" value="C:nucleus"/>
    <property type="evidence" value="ECO:0007669"/>
    <property type="project" value="InterPro"/>
</dbReference>
<evidence type="ECO:0000313" key="2">
    <source>
        <dbReference type="EMBL" id="NOV44492.1"/>
    </source>
</evidence>
<reference evidence="2" key="1">
    <citation type="submission" date="2020-03" db="EMBL/GenBank/DDBJ databases">
        <title>Transcriptomic Profiling of the Digestive Tract of the Rat Flea, Xenopsylla cheopis, Following Blood Feeding and Infection with Yersinia pestis.</title>
        <authorList>
            <person name="Bland D.M."/>
            <person name="Martens C.A."/>
            <person name="Virtaneva K."/>
            <person name="Kanakabandi K."/>
            <person name="Long D."/>
            <person name="Rosenke R."/>
            <person name="Saturday G.A."/>
            <person name="Hoyt F.H."/>
            <person name="Bruno D.P."/>
            <person name="Ribeiro J.M.C."/>
            <person name="Hinnebusch J."/>
        </authorList>
    </citation>
    <scope>NUCLEOTIDE SEQUENCE</scope>
</reference>
<proteinExistence type="predicted"/>
<feature type="region of interest" description="Disordered" evidence="1">
    <location>
        <begin position="59"/>
        <end position="78"/>
    </location>
</feature>
<feature type="compositionally biased region" description="Basic and acidic residues" evidence="1">
    <location>
        <begin position="61"/>
        <end position="76"/>
    </location>
</feature>
<dbReference type="AlphaFoldDB" id="A0A6M2DE57"/>
<dbReference type="EMBL" id="GIIL01000766">
    <property type="protein sequence ID" value="NOV44492.1"/>
    <property type="molecule type" value="Transcribed_RNA"/>
</dbReference>
<sequence length="118" mass="13525">MYRRLLKRFNDQEHSILKEEKRVEEALVVVKQELNLVQTERTHLEYLLKKALGDSSLTTETKVDNDNTLHPNKDLDDSSAINSQSIDLGLLDDLITDVNNLDAESEDEVELVIPTQSY</sequence>
<organism evidence="2">
    <name type="scientific">Xenopsylla cheopis</name>
    <name type="common">Oriental rat flea</name>
    <name type="synonym">Pulex cheopis</name>
    <dbReference type="NCBI Taxonomy" id="163159"/>
    <lineage>
        <taxon>Eukaryota</taxon>
        <taxon>Metazoa</taxon>
        <taxon>Ecdysozoa</taxon>
        <taxon>Arthropoda</taxon>
        <taxon>Hexapoda</taxon>
        <taxon>Insecta</taxon>
        <taxon>Pterygota</taxon>
        <taxon>Neoptera</taxon>
        <taxon>Endopterygota</taxon>
        <taxon>Siphonaptera</taxon>
        <taxon>Pulicidae</taxon>
        <taxon>Xenopsyllinae</taxon>
        <taxon>Xenopsylla</taxon>
    </lineage>
</organism>
<accession>A0A6M2DE57</accession>
<dbReference type="Pfam" id="PF15497">
    <property type="entry name" value="SNAPC5"/>
    <property type="match status" value="1"/>
</dbReference>
<evidence type="ECO:0000256" key="1">
    <source>
        <dbReference type="SAM" id="MobiDB-lite"/>
    </source>
</evidence>
<dbReference type="GO" id="GO:0006366">
    <property type="term" value="P:transcription by RNA polymerase II"/>
    <property type="evidence" value="ECO:0007669"/>
    <property type="project" value="InterPro"/>
</dbReference>
<dbReference type="GO" id="GO:0006384">
    <property type="term" value="P:transcription initiation at RNA polymerase III promoter"/>
    <property type="evidence" value="ECO:0007669"/>
    <property type="project" value="InterPro"/>
</dbReference>
<name>A0A6M2DE57_XENCH</name>